<dbReference type="AlphaFoldDB" id="A0A8W8NN80"/>
<evidence type="ECO:0000313" key="3">
    <source>
        <dbReference type="Proteomes" id="UP000005408"/>
    </source>
</evidence>
<evidence type="ECO:0000313" key="2">
    <source>
        <dbReference type="EnsemblMetazoa" id="G8191.2:cds"/>
    </source>
</evidence>
<dbReference type="EnsemblMetazoa" id="G8191.1">
    <property type="protein sequence ID" value="G8191.1:cds"/>
    <property type="gene ID" value="G8191"/>
</dbReference>
<accession>A0A8W8NN80</accession>
<protein>
    <submittedName>
        <fullName evidence="2">Uncharacterized protein</fullName>
    </submittedName>
</protein>
<reference evidence="2" key="1">
    <citation type="submission" date="2022-08" db="UniProtKB">
        <authorList>
            <consortium name="EnsemblMetazoa"/>
        </authorList>
    </citation>
    <scope>IDENTIFICATION</scope>
    <source>
        <strain evidence="2">05x7-T-G4-1.051#20</strain>
    </source>
</reference>
<feature type="signal peptide" evidence="1">
    <location>
        <begin position="1"/>
        <end position="24"/>
    </location>
</feature>
<dbReference type="EnsemblMetazoa" id="G8191.2">
    <property type="protein sequence ID" value="G8191.2:cds"/>
    <property type="gene ID" value="G8191"/>
</dbReference>
<name>A0A8W8NN80_MAGGI</name>
<feature type="chain" id="PRO_5042432152" evidence="1">
    <location>
        <begin position="25"/>
        <end position="65"/>
    </location>
</feature>
<keyword evidence="1" id="KW-0732">Signal</keyword>
<sequence>MAINNSICVIIILGLLLLTNAAEAGFLCRFFVGGMTAGVTSIAGSPLLATTATGVVSSLADKICG</sequence>
<organism evidence="2 3">
    <name type="scientific">Magallana gigas</name>
    <name type="common">Pacific oyster</name>
    <name type="synonym">Crassostrea gigas</name>
    <dbReference type="NCBI Taxonomy" id="29159"/>
    <lineage>
        <taxon>Eukaryota</taxon>
        <taxon>Metazoa</taxon>
        <taxon>Spiralia</taxon>
        <taxon>Lophotrochozoa</taxon>
        <taxon>Mollusca</taxon>
        <taxon>Bivalvia</taxon>
        <taxon>Autobranchia</taxon>
        <taxon>Pteriomorphia</taxon>
        <taxon>Ostreida</taxon>
        <taxon>Ostreoidea</taxon>
        <taxon>Ostreidae</taxon>
        <taxon>Magallana</taxon>
    </lineage>
</organism>
<evidence type="ECO:0000256" key="1">
    <source>
        <dbReference type="SAM" id="SignalP"/>
    </source>
</evidence>
<proteinExistence type="predicted"/>
<dbReference type="Proteomes" id="UP000005408">
    <property type="component" value="Unassembled WGS sequence"/>
</dbReference>
<keyword evidence="3" id="KW-1185">Reference proteome</keyword>